<organism evidence="2 3">
    <name type="scientific">Keratinibaculum paraultunense</name>
    <dbReference type="NCBI Taxonomy" id="1278232"/>
    <lineage>
        <taxon>Bacteria</taxon>
        <taxon>Bacillati</taxon>
        <taxon>Bacillota</taxon>
        <taxon>Tissierellia</taxon>
        <taxon>Tissierellales</taxon>
        <taxon>Tepidimicrobiaceae</taxon>
        <taxon>Keratinibaculum</taxon>
    </lineage>
</organism>
<dbReference type="Gene3D" id="3.40.50.10360">
    <property type="entry name" value="Hypothetical protein TT1679"/>
    <property type="match status" value="1"/>
</dbReference>
<gene>
    <name evidence="2" type="ORF">EDD65_101243</name>
</gene>
<evidence type="ECO:0000256" key="1">
    <source>
        <dbReference type="HAMAP-Rule" id="MF_00800"/>
    </source>
</evidence>
<dbReference type="EMBL" id="SMAE01000001">
    <property type="protein sequence ID" value="TCS91738.1"/>
    <property type="molecule type" value="Genomic_DNA"/>
</dbReference>
<dbReference type="SUPFAM" id="SSF110710">
    <property type="entry name" value="TTHA0583/YokD-like"/>
    <property type="match status" value="1"/>
</dbReference>
<proteinExistence type="inferred from homology"/>
<dbReference type="Pfam" id="PF04260">
    <property type="entry name" value="DUF436"/>
    <property type="match status" value="1"/>
</dbReference>
<comment type="similarity">
    <text evidence="1">Belongs to the UPF0340 family.</text>
</comment>
<accession>A0A4R3L158</accession>
<dbReference type="InterPro" id="IPR028345">
    <property type="entry name" value="Antibiotic_NAT-like"/>
</dbReference>
<evidence type="ECO:0000313" key="3">
    <source>
        <dbReference type="Proteomes" id="UP000294567"/>
    </source>
</evidence>
<sequence>MVELEKLKIDFAKAVEELLKVAKLKEEDILVIGCSTSEVAGKSIGSSSSPEMGAEFIKSIMPIIERENIFLAVQCCEHLNRALVVDERCAEKYNLTIVSVVPYSDAGGSLASAYYRYLKNPVVVEDIQAHAGIDVGDTFIGMHLKKVAVPVRLSSKSIGSAHLTAARTRPKLIGGERARYK</sequence>
<dbReference type="AlphaFoldDB" id="A0A4R3L158"/>
<dbReference type="Proteomes" id="UP000294567">
    <property type="component" value="Unassembled WGS sequence"/>
</dbReference>
<protein>
    <recommendedName>
        <fullName evidence="1">UPF0340 protein EDD65_101243</fullName>
    </recommendedName>
</protein>
<reference evidence="2 3" key="1">
    <citation type="submission" date="2019-03" db="EMBL/GenBank/DDBJ databases">
        <title>Genomic Encyclopedia of Type Strains, Phase IV (KMG-IV): sequencing the most valuable type-strain genomes for metagenomic binning, comparative biology and taxonomic classification.</title>
        <authorList>
            <person name="Goeker M."/>
        </authorList>
    </citation>
    <scope>NUCLEOTIDE SEQUENCE [LARGE SCALE GENOMIC DNA]</scope>
    <source>
        <strain evidence="2 3">DSM 26752</strain>
    </source>
</reference>
<comment type="caution">
    <text evidence="2">The sequence shown here is derived from an EMBL/GenBank/DDBJ whole genome shotgun (WGS) entry which is preliminary data.</text>
</comment>
<evidence type="ECO:0000313" key="2">
    <source>
        <dbReference type="EMBL" id="TCS91738.1"/>
    </source>
</evidence>
<dbReference type="RefSeq" id="WP_170169621.1">
    <property type="nucleotide sequence ID" value="NZ_CP068564.1"/>
</dbReference>
<dbReference type="InterPro" id="IPR006340">
    <property type="entry name" value="DUF436"/>
</dbReference>
<keyword evidence="3" id="KW-1185">Reference proteome</keyword>
<name>A0A4R3L158_9FIRM</name>
<dbReference type="PIRSF" id="PIRSF007510">
    <property type="entry name" value="UCP007510"/>
    <property type="match status" value="1"/>
</dbReference>
<dbReference type="HAMAP" id="MF_00800">
    <property type="entry name" value="UPF0340"/>
    <property type="match status" value="1"/>
</dbReference>
<dbReference type="NCBIfam" id="TIGR01440">
    <property type="entry name" value="TIGR01440 family protein"/>
    <property type="match status" value="1"/>
</dbReference>